<dbReference type="KEGG" id="bpro:PMF13cell1_03317"/>
<dbReference type="Proteomes" id="UP000289794">
    <property type="component" value="Chromosome"/>
</dbReference>
<feature type="transmembrane region" description="Helical" evidence="5">
    <location>
        <begin position="278"/>
        <end position="301"/>
    </location>
</feature>
<dbReference type="PROSITE" id="PS50885">
    <property type="entry name" value="HAMP"/>
    <property type="match status" value="1"/>
</dbReference>
<name>A0A4P6LYH9_9FIRM</name>
<dbReference type="Pfam" id="PF06580">
    <property type="entry name" value="His_kinase"/>
    <property type="match status" value="1"/>
</dbReference>
<evidence type="ECO:0000256" key="2">
    <source>
        <dbReference type="ARBA" id="ARBA00022553"/>
    </source>
</evidence>
<dbReference type="InterPro" id="IPR010559">
    <property type="entry name" value="Sig_transdc_His_kin_internal"/>
</dbReference>
<dbReference type="EMBL" id="CP035945">
    <property type="protein sequence ID" value="QBE97754.1"/>
    <property type="molecule type" value="Genomic_DNA"/>
</dbReference>
<keyword evidence="4 7" id="KW-0418">Kinase</keyword>
<keyword evidence="5" id="KW-1133">Transmembrane helix</keyword>
<keyword evidence="5" id="KW-0472">Membrane</keyword>
<dbReference type="Gene3D" id="6.10.340.10">
    <property type="match status" value="1"/>
</dbReference>
<proteinExistence type="predicted"/>
<dbReference type="PANTHER" id="PTHR34220">
    <property type="entry name" value="SENSOR HISTIDINE KINASE YPDA"/>
    <property type="match status" value="1"/>
</dbReference>
<dbReference type="Gene3D" id="3.30.565.10">
    <property type="entry name" value="Histidine kinase-like ATPase, C-terminal domain"/>
    <property type="match status" value="1"/>
</dbReference>
<dbReference type="Pfam" id="PF02518">
    <property type="entry name" value="HATPase_c"/>
    <property type="match status" value="1"/>
</dbReference>
<dbReference type="GO" id="GO:0016020">
    <property type="term" value="C:membrane"/>
    <property type="evidence" value="ECO:0007669"/>
    <property type="project" value="UniProtKB-SubCell"/>
</dbReference>
<dbReference type="SUPFAM" id="SSF55874">
    <property type="entry name" value="ATPase domain of HSP90 chaperone/DNA topoisomerase II/histidine kinase"/>
    <property type="match status" value="1"/>
</dbReference>
<evidence type="ECO:0000256" key="1">
    <source>
        <dbReference type="ARBA" id="ARBA00004370"/>
    </source>
</evidence>
<dbReference type="InterPro" id="IPR036890">
    <property type="entry name" value="HATPase_C_sf"/>
</dbReference>
<protein>
    <submittedName>
        <fullName evidence="7">Sensor histidine kinase YehU</fullName>
        <ecNumber evidence="7">2.7.13.3</ecNumber>
    </submittedName>
</protein>
<comment type="subcellular location">
    <subcellularLocation>
        <location evidence="1">Membrane</location>
    </subcellularLocation>
</comment>
<evidence type="ECO:0000313" key="8">
    <source>
        <dbReference type="Proteomes" id="UP000289794"/>
    </source>
</evidence>
<feature type="domain" description="HAMP" evidence="6">
    <location>
        <begin position="302"/>
        <end position="354"/>
    </location>
</feature>
<dbReference type="AlphaFoldDB" id="A0A4P6LYH9"/>
<dbReference type="InterPro" id="IPR050640">
    <property type="entry name" value="Bact_2-comp_sensor_kinase"/>
</dbReference>
<gene>
    <name evidence="7" type="primary">yehU_11</name>
    <name evidence="7" type="ORF">PMF13cell1_03317</name>
</gene>
<dbReference type="RefSeq" id="WP_165392486.1">
    <property type="nucleotide sequence ID" value="NZ_CP035945.1"/>
</dbReference>
<dbReference type="InterPro" id="IPR003594">
    <property type="entry name" value="HATPase_dom"/>
</dbReference>
<accession>A0A4P6LYH9</accession>
<evidence type="ECO:0000256" key="4">
    <source>
        <dbReference type="ARBA" id="ARBA00022777"/>
    </source>
</evidence>
<evidence type="ECO:0000313" key="7">
    <source>
        <dbReference type="EMBL" id="QBE97754.1"/>
    </source>
</evidence>
<dbReference type="PANTHER" id="PTHR34220:SF7">
    <property type="entry name" value="SENSOR HISTIDINE KINASE YPDA"/>
    <property type="match status" value="1"/>
</dbReference>
<keyword evidence="3 7" id="KW-0808">Transferase</keyword>
<keyword evidence="5" id="KW-0812">Transmembrane</keyword>
<organism evidence="7 8">
    <name type="scientific">Blautia producta</name>
    <dbReference type="NCBI Taxonomy" id="33035"/>
    <lineage>
        <taxon>Bacteria</taxon>
        <taxon>Bacillati</taxon>
        <taxon>Bacillota</taxon>
        <taxon>Clostridia</taxon>
        <taxon>Lachnospirales</taxon>
        <taxon>Lachnospiraceae</taxon>
        <taxon>Blautia</taxon>
    </lineage>
</organism>
<evidence type="ECO:0000256" key="5">
    <source>
        <dbReference type="SAM" id="Phobius"/>
    </source>
</evidence>
<dbReference type="GO" id="GO:0000155">
    <property type="term" value="F:phosphorelay sensor kinase activity"/>
    <property type="evidence" value="ECO:0007669"/>
    <property type="project" value="InterPro"/>
</dbReference>
<evidence type="ECO:0000256" key="3">
    <source>
        <dbReference type="ARBA" id="ARBA00022679"/>
    </source>
</evidence>
<feature type="transmembrane region" description="Helical" evidence="5">
    <location>
        <begin position="6"/>
        <end position="28"/>
    </location>
</feature>
<dbReference type="InterPro" id="IPR003660">
    <property type="entry name" value="HAMP_dom"/>
</dbReference>
<reference evidence="7 8" key="1">
    <citation type="submission" date="2019-01" db="EMBL/GenBank/DDBJ databases">
        <title>PMF-metabolizing Aryl O-demethylase.</title>
        <authorList>
            <person name="Kim M."/>
        </authorList>
    </citation>
    <scope>NUCLEOTIDE SEQUENCE [LARGE SCALE GENOMIC DNA]</scope>
    <source>
        <strain evidence="7 8">PMF1</strain>
    </source>
</reference>
<sequence length="572" mass="65810">MRKKIVYLFVGCFIVFILSMLIILYNVYSKQLYSELTKRSDYEDGLITQQMDNLTQNVESCCNNVIMEINRSMADRNLKDSSNETTKEKLLRVAEDNFLLFKEVSEISVLYNTGELFTKERSGNFSFTADNMELVKEMKSTDADTRGMWYQRGKEDQFVYFLKYLSEIKWNNQVGYIILKINEDTIYKSFKGKKTEGISQIFVFDKAGYLLSANQRDILKQVLDKKDVEAKLSLSQQIYEDLTHKTKEYKVQEYTNQAGWNIVTVLDTRLGMKNLGKISGIVMMGSGVFLMVFLIMVLFVLKKILRPVVAIGNHMQMTGANPLSKIDLPDTTDEIGYLISSFNQMVDMNKVLIDQVKEDEYEKRRLELALLQTQIKPHFLYNTLDTAFCLNEIGMNKDASRVIKQLAGYYRLVLNHGSEWISLGEELEAVKKYLEIQAVRYSDVIAYKILVDEELYGFQIPKMTLQPLVENAIYHGIKPTGKPGHIIITGEFCENEVTLSVIDDGIGMSKAYFDDVIKGKRKSSDKESFGVKNVAERLRLFYGDNASIVLDEENYLGTDIVLTIKWRKDENN</sequence>
<keyword evidence="2" id="KW-0597">Phosphoprotein</keyword>
<evidence type="ECO:0000259" key="6">
    <source>
        <dbReference type="PROSITE" id="PS50885"/>
    </source>
</evidence>
<dbReference type="EC" id="2.7.13.3" evidence="7"/>
<dbReference type="CDD" id="cd06225">
    <property type="entry name" value="HAMP"/>
    <property type="match status" value="1"/>
</dbReference>